<accession>A0A9R1V4Y2</accession>
<keyword evidence="3" id="KW-1185">Reference proteome</keyword>
<protein>
    <submittedName>
        <fullName evidence="2">Uncharacterized protein</fullName>
    </submittedName>
</protein>
<proteinExistence type="predicted"/>
<reference evidence="2 3" key="1">
    <citation type="journal article" date="2017" name="Nat. Commun.">
        <title>Genome assembly with in vitro proximity ligation data and whole-genome triplication in lettuce.</title>
        <authorList>
            <person name="Reyes-Chin-Wo S."/>
            <person name="Wang Z."/>
            <person name="Yang X."/>
            <person name="Kozik A."/>
            <person name="Arikit S."/>
            <person name="Song C."/>
            <person name="Xia L."/>
            <person name="Froenicke L."/>
            <person name="Lavelle D.O."/>
            <person name="Truco M.J."/>
            <person name="Xia R."/>
            <person name="Zhu S."/>
            <person name="Xu C."/>
            <person name="Xu H."/>
            <person name="Xu X."/>
            <person name="Cox K."/>
            <person name="Korf I."/>
            <person name="Meyers B.C."/>
            <person name="Michelmore R.W."/>
        </authorList>
    </citation>
    <scope>NUCLEOTIDE SEQUENCE [LARGE SCALE GENOMIC DNA]</scope>
    <source>
        <strain evidence="3">cv. Salinas</strain>
        <tissue evidence="2">Seedlings</tissue>
    </source>
</reference>
<evidence type="ECO:0000256" key="1">
    <source>
        <dbReference type="SAM" id="MobiDB-lite"/>
    </source>
</evidence>
<feature type="compositionally biased region" description="Basic residues" evidence="1">
    <location>
        <begin position="199"/>
        <end position="210"/>
    </location>
</feature>
<sequence>MPRYHSRAPKQVPRSRRSREVRFPSRSFAREESGFCEDLPDLSKNTTSTSCSAVRSSSDQEVAQGNKMDESSSCFVYKSKMRELVLYYEGKCILPYYRCFISQHKLYHYYPPPPTPTTTRYHYHHHHPPLPVIANSTATTYQQHHTSPPTLVNATATTTTTTSHLPPFPPLSPLTTTTHHHHLLSPLPTPPLPPPSTYYHRHHHPPPPLT</sequence>
<evidence type="ECO:0000313" key="2">
    <source>
        <dbReference type="EMBL" id="KAJ0198326.1"/>
    </source>
</evidence>
<organism evidence="2 3">
    <name type="scientific">Lactuca sativa</name>
    <name type="common">Garden lettuce</name>
    <dbReference type="NCBI Taxonomy" id="4236"/>
    <lineage>
        <taxon>Eukaryota</taxon>
        <taxon>Viridiplantae</taxon>
        <taxon>Streptophyta</taxon>
        <taxon>Embryophyta</taxon>
        <taxon>Tracheophyta</taxon>
        <taxon>Spermatophyta</taxon>
        <taxon>Magnoliopsida</taxon>
        <taxon>eudicotyledons</taxon>
        <taxon>Gunneridae</taxon>
        <taxon>Pentapetalae</taxon>
        <taxon>asterids</taxon>
        <taxon>campanulids</taxon>
        <taxon>Asterales</taxon>
        <taxon>Asteraceae</taxon>
        <taxon>Cichorioideae</taxon>
        <taxon>Cichorieae</taxon>
        <taxon>Lactucinae</taxon>
        <taxon>Lactuca</taxon>
    </lineage>
</organism>
<dbReference type="AlphaFoldDB" id="A0A9R1V4Y2"/>
<evidence type="ECO:0000313" key="3">
    <source>
        <dbReference type="Proteomes" id="UP000235145"/>
    </source>
</evidence>
<feature type="region of interest" description="Disordered" evidence="1">
    <location>
        <begin position="1"/>
        <end position="50"/>
    </location>
</feature>
<feature type="compositionally biased region" description="Pro residues" evidence="1">
    <location>
        <begin position="187"/>
        <end position="196"/>
    </location>
</feature>
<feature type="compositionally biased region" description="Basic and acidic residues" evidence="1">
    <location>
        <begin position="18"/>
        <end position="33"/>
    </location>
</feature>
<gene>
    <name evidence="2" type="ORF">LSAT_V11C700344480</name>
</gene>
<name>A0A9R1V4Y2_LACSA</name>
<dbReference type="EMBL" id="NBSK02000007">
    <property type="protein sequence ID" value="KAJ0198326.1"/>
    <property type="molecule type" value="Genomic_DNA"/>
</dbReference>
<feature type="region of interest" description="Disordered" evidence="1">
    <location>
        <begin position="177"/>
        <end position="210"/>
    </location>
</feature>
<comment type="caution">
    <text evidence="2">The sequence shown here is derived from an EMBL/GenBank/DDBJ whole genome shotgun (WGS) entry which is preliminary data.</text>
</comment>
<feature type="compositionally biased region" description="Basic residues" evidence="1">
    <location>
        <begin position="1"/>
        <end position="17"/>
    </location>
</feature>
<dbReference type="Proteomes" id="UP000235145">
    <property type="component" value="Unassembled WGS sequence"/>
</dbReference>